<dbReference type="InterPro" id="IPR001900">
    <property type="entry name" value="RNase_II/R"/>
</dbReference>
<evidence type="ECO:0000259" key="2">
    <source>
        <dbReference type="Pfam" id="PF00773"/>
    </source>
</evidence>
<dbReference type="GO" id="GO:0004527">
    <property type="term" value="F:exonuclease activity"/>
    <property type="evidence" value="ECO:0007669"/>
    <property type="project" value="UniProtKB-KW"/>
</dbReference>
<keyword evidence="1" id="KW-0269">Exonuclease</keyword>
<evidence type="ECO:0000313" key="3">
    <source>
        <dbReference type="EMBL" id="RCI69264.1"/>
    </source>
</evidence>
<dbReference type="GO" id="GO:0004540">
    <property type="term" value="F:RNA nuclease activity"/>
    <property type="evidence" value="ECO:0007669"/>
    <property type="project" value="InterPro"/>
</dbReference>
<feature type="domain" description="RNB" evidence="2">
    <location>
        <begin position="23"/>
        <end position="91"/>
    </location>
</feature>
<accession>A0A367LVS4</accession>
<comment type="caution">
    <text evidence="3">The sequence shown here is derived from an EMBL/GenBank/DDBJ whole genome shotgun (WGS) entry which is preliminary data.</text>
</comment>
<dbReference type="GO" id="GO:0003723">
    <property type="term" value="F:RNA binding"/>
    <property type="evidence" value="ECO:0007669"/>
    <property type="project" value="InterPro"/>
</dbReference>
<organism evidence="3 4">
    <name type="scientific">Pseudomonas aeruginosa</name>
    <dbReference type="NCBI Taxonomy" id="287"/>
    <lineage>
        <taxon>Bacteria</taxon>
        <taxon>Pseudomonadati</taxon>
        <taxon>Pseudomonadota</taxon>
        <taxon>Gammaproteobacteria</taxon>
        <taxon>Pseudomonadales</taxon>
        <taxon>Pseudomonadaceae</taxon>
        <taxon>Pseudomonas</taxon>
    </lineage>
</organism>
<dbReference type="PANTHER" id="PTHR23355:SF9">
    <property type="entry name" value="DIS3-LIKE EXONUCLEASE 2"/>
    <property type="match status" value="1"/>
</dbReference>
<feature type="non-terminal residue" evidence="3">
    <location>
        <position position="1"/>
    </location>
</feature>
<dbReference type="PANTHER" id="PTHR23355">
    <property type="entry name" value="RIBONUCLEASE"/>
    <property type="match status" value="1"/>
</dbReference>
<dbReference type="InterPro" id="IPR050180">
    <property type="entry name" value="RNR_Ribonuclease"/>
</dbReference>
<protein>
    <submittedName>
        <fullName evidence="3">RNB domain-containing ribonuclease</fullName>
    </submittedName>
</protein>
<dbReference type="GO" id="GO:0005829">
    <property type="term" value="C:cytosol"/>
    <property type="evidence" value="ECO:0007669"/>
    <property type="project" value="TreeGrafter"/>
</dbReference>
<dbReference type="InterPro" id="IPR012340">
    <property type="entry name" value="NA-bd_OB-fold"/>
</dbReference>
<keyword evidence="1" id="KW-0540">Nuclease</keyword>
<evidence type="ECO:0000313" key="4">
    <source>
        <dbReference type="Proteomes" id="UP000253594"/>
    </source>
</evidence>
<evidence type="ECO:0000256" key="1">
    <source>
        <dbReference type="ARBA" id="ARBA00022839"/>
    </source>
</evidence>
<dbReference type="Pfam" id="PF00773">
    <property type="entry name" value="RNB"/>
    <property type="match status" value="1"/>
</dbReference>
<name>A0A367LVS4_PSEAI</name>
<dbReference type="AlphaFoldDB" id="A0A367LVS4"/>
<keyword evidence="1" id="KW-0378">Hydrolase</keyword>
<dbReference type="InterPro" id="IPR022966">
    <property type="entry name" value="RNase_II/R_CS"/>
</dbReference>
<dbReference type="Proteomes" id="UP000253594">
    <property type="component" value="Unassembled WGS sequence"/>
</dbReference>
<dbReference type="SUPFAM" id="SSF50249">
    <property type="entry name" value="Nucleic acid-binding proteins"/>
    <property type="match status" value="1"/>
</dbReference>
<dbReference type="EMBL" id="QORE01003251">
    <property type="protein sequence ID" value="RCI69264.1"/>
    <property type="molecule type" value="Genomic_DNA"/>
</dbReference>
<dbReference type="PROSITE" id="PS01175">
    <property type="entry name" value="RIBONUCLEASE_II"/>
    <property type="match status" value="1"/>
</dbReference>
<gene>
    <name evidence="3" type="ORF">DT376_40865</name>
</gene>
<feature type="non-terminal residue" evidence="3">
    <location>
        <position position="112"/>
    </location>
</feature>
<proteinExistence type="predicted"/>
<dbReference type="GO" id="GO:0006402">
    <property type="term" value="P:mRNA catabolic process"/>
    <property type="evidence" value="ECO:0007669"/>
    <property type="project" value="TreeGrafter"/>
</dbReference>
<sequence>RQCLGERGLSLGRGKAAPTPGDYQELLEKIHDRADFRLIQTVMLRSLSQAVYSPDNNGHFGLNYDAYTHFTSPIRRYPDLLVHRAIRSVIRSKAETPHVQRAGAASMPKSDT</sequence>
<reference evidence="3 4" key="1">
    <citation type="submission" date="2018-07" db="EMBL/GenBank/DDBJ databases">
        <title>Mechanisms of high-level aminoglycoside resistance among Gram-negative pathogens in Brazil.</title>
        <authorList>
            <person name="Ballaben A.S."/>
            <person name="Darini A.L.C."/>
            <person name="Doi Y."/>
        </authorList>
    </citation>
    <scope>NUCLEOTIDE SEQUENCE [LARGE SCALE GENOMIC DNA]</scope>
    <source>
        <strain evidence="3 4">B2-305</strain>
    </source>
</reference>